<feature type="signal peptide" evidence="2">
    <location>
        <begin position="1"/>
        <end position="21"/>
    </location>
</feature>
<sequence length="487" mass="48478">MMRRLLATTMLVGCLASPALAQTTPAPATIQVPAAAPADAPAGPSYLQGLGPDQYLASRLTGAELFASDKPDAENAGRVDGFVVGADGTLVAAVIDTRAFLGDRSKMVAVPPEKLRWTQVDGQPARGILLATRNELNTAPSFAVTPTAAVQDAVPAVTDPDADDAAMDGDSPPASGVATPDMAASTIDPATASADLAPGGGAYIASPGPEQYLTRTLIGQSVHAGATTDSDTIGKISDLVLSGTSTLDAVVIGVGGFLGLATKDVAVSFDDVAFIPSDDASPIVSLAATKDELRAAPTFQPGQVQPAADAVALSTGAVTTDGTASASAATGIAAGAAAGSQLATDTTEGPAVSAADPAAGSASQLAPMAASELSVEDLLGTKVLGPDEAAIGSVGDIAMSDQGQVDAIIVDVGGFLGIGAKPVAVAMDNLQFMRDAAGRPTLTTLFTREQLRGAPEYKKDQYATDRDRMRLANPNGSSGAGGAVGVR</sequence>
<feature type="compositionally biased region" description="Gly residues" evidence="1">
    <location>
        <begin position="478"/>
        <end position="487"/>
    </location>
</feature>
<dbReference type="InterPro" id="IPR011033">
    <property type="entry name" value="PRC_barrel-like_sf"/>
</dbReference>
<feature type="region of interest" description="Disordered" evidence="1">
    <location>
        <begin position="158"/>
        <end position="178"/>
    </location>
</feature>
<dbReference type="EMBL" id="JACIEK010000001">
    <property type="protein sequence ID" value="MBB3996192.1"/>
    <property type="molecule type" value="Genomic_DNA"/>
</dbReference>
<dbReference type="AlphaFoldDB" id="A0A7W6EBI0"/>
<evidence type="ECO:0000313" key="5">
    <source>
        <dbReference type="Proteomes" id="UP000542776"/>
    </source>
</evidence>
<evidence type="ECO:0000313" key="4">
    <source>
        <dbReference type="EMBL" id="MBB3996192.1"/>
    </source>
</evidence>
<comment type="caution">
    <text evidence="4">The sequence shown here is derived from an EMBL/GenBank/DDBJ whole genome shotgun (WGS) entry which is preliminary data.</text>
</comment>
<dbReference type="SUPFAM" id="SSF50346">
    <property type="entry name" value="PRC-barrel domain"/>
    <property type="match status" value="2"/>
</dbReference>
<protein>
    <recommendedName>
        <fullName evidence="3">PRC-barrel domain-containing protein</fullName>
    </recommendedName>
</protein>
<gene>
    <name evidence="4" type="ORF">GGR04_000013</name>
</gene>
<feature type="domain" description="PRC-barrel" evidence="3">
    <location>
        <begin position="373"/>
        <end position="428"/>
    </location>
</feature>
<dbReference type="Gene3D" id="2.30.30.240">
    <property type="entry name" value="PRC-barrel domain"/>
    <property type="match status" value="3"/>
</dbReference>
<proteinExistence type="predicted"/>
<evidence type="ECO:0000256" key="2">
    <source>
        <dbReference type="SAM" id="SignalP"/>
    </source>
</evidence>
<accession>A0A7W6EBI0</accession>
<reference evidence="4 5" key="1">
    <citation type="submission" date="2020-08" db="EMBL/GenBank/DDBJ databases">
        <title>Genomic Encyclopedia of Type Strains, Phase IV (KMG-IV): sequencing the most valuable type-strain genomes for metagenomic binning, comparative biology and taxonomic classification.</title>
        <authorList>
            <person name="Goeker M."/>
        </authorList>
    </citation>
    <scope>NUCLEOTIDE SEQUENCE [LARGE SCALE GENOMIC DNA]</scope>
    <source>
        <strain evidence="4 5">DSM 102238</strain>
    </source>
</reference>
<feature type="region of interest" description="Disordered" evidence="1">
    <location>
        <begin position="456"/>
        <end position="487"/>
    </location>
</feature>
<dbReference type="Proteomes" id="UP000542776">
    <property type="component" value="Unassembled WGS sequence"/>
</dbReference>
<name>A0A7W6EBI0_9HYPH</name>
<evidence type="ECO:0000256" key="1">
    <source>
        <dbReference type="SAM" id="MobiDB-lite"/>
    </source>
</evidence>
<feature type="chain" id="PRO_5031113859" description="PRC-barrel domain-containing protein" evidence="2">
    <location>
        <begin position="22"/>
        <end position="487"/>
    </location>
</feature>
<dbReference type="PANTHER" id="PTHR36505:SF1">
    <property type="entry name" value="BLR1072 PROTEIN"/>
    <property type="match status" value="1"/>
</dbReference>
<feature type="domain" description="PRC-barrel" evidence="3">
    <location>
        <begin position="227"/>
        <end position="272"/>
    </location>
</feature>
<feature type="compositionally biased region" description="Basic and acidic residues" evidence="1">
    <location>
        <begin position="456"/>
        <end position="470"/>
    </location>
</feature>
<keyword evidence="2" id="KW-0732">Signal</keyword>
<dbReference type="InterPro" id="IPR027275">
    <property type="entry name" value="PRC-brl_dom"/>
</dbReference>
<dbReference type="RefSeq" id="WP_183196620.1">
    <property type="nucleotide sequence ID" value="NZ_JACIEK010000001.1"/>
</dbReference>
<dbReference type="Pfam" id="PF05239">
    <property type="entry name" value="PRC"/>
    <property type="match status" value="2"/>
</dbReference>
<organism evidence="4 5">
    <name type="scientific">Aureimonas pseudogalii</name>
    <dbReference type="NCBI Taxonomy" id="1744844"/>
    <lineage>
        <taxon>Bacteria</taxon>
        <taxon>Pseudomonadati</taxon>
        <taxon>Pseudomonadota</taxon>
        <taxon>Alphaproteobacteria</taxon>
        <taxon>Hyphomicrobiales</taxon>
        <taxon>Aurantimonadaceae</taxon>
        <taxon>Aureimonas</taxon>
    </lineage>
</organism>
<keyword evidence="5" id="KW-1185">Reference proteome</keyword>
<dbReference type="PANTHER" id="PTHR36505">
    <property type="entry name" value="BLR1072 PROTEIN"/>
    <property type="match status" value="1"/>
</dbReference>
<evidence type="ECO:0000259" key="3">
    <source>
        <dbReference type="Pfam" id="PF05239"/>
    </source>
</evidence>